<gene>
    <name evidence="11" type="ORF">KGD84_07100</name>
</gene>
<keyword evidence="9" id="KW-1133">Transmembrane helix</keyword>
<dbReference type="CDD" id="cd16917">
    <property type="entry name" value="HATPase_UhpB-NarQ-NarX-like"/>
    <property type="match status" value="1"/>
</dbReference>
<sequence>MGGEDRSARVWARAVAGTALGAASAVVEAAALVPLLVLLPLAAARPGRRWLHRLLRPLERAERWRLAALFGIEIVGEPGPLRVSAYLAVRCPVGLFGGLVLGFFLPSGVYLALSPLAVLDGNPVAVVPFGLALVYLSVQGIVGLVGTERWLARRLLGPSRQDLLRERVAELTASRAGVVTAVDRERRRIERDLHDGLQQRLVLVGMALGRARRDPGSARGRELVEQAHREMGNAIRDLKEVAWRVYPAVLAESGLAAALDGLAARSELPIRVSCRVPAEIPPAVETAAYFVVAEAVTNTVKHAGATRVDVHVESEGNALVVRVSDDGAGGADPSGTGLSGLAGRVGALDGSLAVDSPVGGPTTVTAVLPCG</sequence>
<dbReference type="InterPro" id="IPR003594">
    <property type="entry name" value="HATPase_dom"/>
</dbReference>
<keyword evidence="9" id="KW-0472">Membrane</keyword>
<dbReference type="InterPro" id="IPR011712">
    <property type="entry name" value="Sig_transdc_His_kin_sub3_dim/P"/>
</dbReference>
<dbReference type="RefSeq" id="WP_220559469.1">
    <property type="nucleotide sequence ID" value="NZ_CP074133.1"/>
</dbReference>
<evidence type="ECO:0000256" key="8">
    <source>
        <dbReference type="ARBA" id="ARBA00023012"/>
    </source>
</evidence>
<evidence type="ECO:0000256" key="1">
    <source>
        <dbReference type="ARBA" id="ARBA00000085"/>
    </source>
</evidence>
<evidence type="ECO:0000256" key="6">
    <source>
        <dbReference type="ARBA" id="ARBA00022777"/>
    </source>
</evidence>
<keyword evidence="7" id="KW-0067">ATP-binding</keyword>
<dbReference type="GO" id="GO:0016301">
    <property type="term" value="F:kinase activity"/>
    <property type="evidence" value="ECO:0007669"/>
    <property type="project" value="UniProtKB-KW"/>
</dbReference>
<keyword evidence="3" id="KW-0597">Phosphoprotein</keyword>
<evidence type="ECO:0000256" key="2">
    <source>
        <dbReference type="ARBA" id="ARBA00012438"/>
    </source>
</evidence>
<dbReference type="Pfam" id="PF02518">
    <property type="entry name" value="HATPase_c"/>
    <property type="match status" value="1"/>
</dbReference>
<dbReference type="SMART" id="SM00387">
    <property type="entry name" value="HATPase_c"/>
    <property type="match status" value="1"/>
</dbReference>
<feature type="domain" description="Histidine kinase/HSP90-like ATPase" evidence="10">
    <location>
        <begin position="283"/>
        <end position="371"/>
    </location>
</feature>
<evidence type="ECO:0000256" key="4">
    <source>
        <dbReference type="ARBA" id="ARBA00022679"/>
    </source>
</evidence>
<dbReference type="PANTHER" id="PTHR24421:SF10">
    <property type="entry name" value="NITRATE_NITRITE SENSOR PROTEIN NARQ"/>
    <property type="match status" value="1"/>
</dbReference>
<dbReference type="Pfam" id="PF07730">
    <property type="entry name" value="HisKA_3"/>
    <property type="match status" value="1"/>
</dbReference>
<reference evidence="11 12" key="1">
    <citation type="submission" date="2021-05" db="EMBL/GenBank/DDBJ databases">
        <title>Direct Submission.</title>
        <authorList>
            <person name="Li K."/>
            <person name="Gao J."/>
        </authorList>
    </citation>
    <scope>NUCLEOTIDE SEQUENCE [LARGE SCALE GENOMIC DNA]</scope>
    <source>
        <strain evidence="11 12">Mg02</strain>
    </source>
</reference>
<keyword evidence="9" id="KW-0812">Transmembrane</keyword>
<feature type="transmembrane region" description="Helical" evidence="9">
    <location>
        <begin position="125"/>
        <end position="146"/>
    </location>
</feature>
<feature type="transmembrane region" description="Helical" evidence="9">
    <location>
        <begin position="20"/>
        <end position="43"/>
    </location>
</feature>
<evidence type="ECO:0000256" key="3">
    <source>
        <dbReference type="ARBA" id="ARBA00022553"/>
    </source>
</evidence>
<dbReference type="PANTHER" id="PTHR24421">
    <property type="entry name" value="NITRATE/NITRITE SENSOR PROTEIN NARX-RELATED"/>
    <property type="match status" value="1"/>
</dbReference>
<evidence type="ECO:0000313" key="11">
    <source>
        <dbReference type="EMBL" id="QUX24079.1"/>
    </source>
</evidence>
<feature type="transmembrane region" description="Helical" evidence="9">
    <location>
        <begin position="93"/>
        <end position="113"/>
    </location>
</feature>
<evidence type="ECO:0000259" key="10">
    <source>
        <dbReference type="SMART" id="SM00387"/>
    </source>
</evidence>
<evidence type="ECO:0000256" key="7">
    <source>
        <dbReference type="ARBA" id="ARBA00022840"/>
    </source>
</evidence>
<dbReference type="EMBL" id="CP074133">
    <property type="protein sequence ID" value="QUX24079.1"/>
    <property type="molecule type" value="Genomic_DNA"/>
</dbReference>
<evidence type="ECO:0000256" key="5">
    <source>
        <dbReference type="ARBA" id="ARBA00022741"/>
    </source>
</evidence>
<dbReference type="Gene3D" id="3.30.565.10">
    <property type="entry name" value="Histidine kinase-like ATPase, C-terminal domain"/>
    <property type="match status" value="1"/>
</dbReference>
<organism evidence="11 12">
    <name type="scientific">Nocardiopsis changdeensis</name>
    <dbReference type="NCBI Taxonomy" id="2831969"/>
    <lineage>
        <taxon>Bacteria</taxon>
        <taxon>Bacillati</taxon>
        <taxon>Actinomycetota</taxon>
        <taxon>Actinomycetes</taxon>
        <taxon>Streptosporangiales</taxon>
        <taxon>Nocardiopsidaceae</taxon>
        <taxon>Nocardiopsis</taxon>
    </lineage>
</organism>
<dbReference type="InterPro" id="IPR050482">
    <property type="entry name" value="Sensor_HK_TwoCompSys"/>
</dbReference>
<dbReference type="Proteomes" id="UP000676079">
    <property type="component" value="Chromosome"/>
</dbReference>
<name>A0ABX8BPA5_9ACTN</name>
<keyword evidence="6 11" id="KW-0418">Kinase</keyword>
<keyword evidence="12" id="KW-1185">Reference proteome</keyword>
<dbReference type="EC" id="2.7.13.3" evidence="2"/>
<keyword evidence="8" id="KW-0902">Two-component regulatory system</keyword>
<dbReference type="Gene3D" id="1.20.5.1930">
    <property type="match status" value="1"/>
</dbReference>
<proteinExistence type="predicted"/>
<comment type="catalytic activity">
    <reaction evidence="1">
        <text>ATP + protein L-histidine = ADP + protein N-phospho-L-histidine.</text>
        <dbReference type="EC" id="2.7.13.3"/>
    </reaction>
</comment>
<accession>A0ABX8BPA5</accession>
<keyword evidence="5" id="KW-0547">Nucleotide-binding</keyword>
<dbReference type="InterPro" id="IPR036890">
    <property type="entry name" value="HATPase_C_sf"/>
</dbReference>
<evidence type="ECO:0000313" key="12">
    <source>
        <dbReference type="Proteomes" id="UP000676079"/>
    </source>
</evidence>
<keyword evidence="4" id="KW-0808">Transferase</keyword>
<protein>
    <recommendedName>
        <fullName evidence="2">histidine kinase</fullName>
        <ecNumber evidence="2">2.7.13.3</ecNumber>
    </recommendedName>
</protein>
<evidence type="ECO:0000256" key="9">
    <source>
        <dbReference type="SAM" id="Phobius"/>
    </source>
</evidence>
<dbReference type="SUPFAM" id="SSF55874">
    <property type="entry name" value="ATPase domain of HSP90 chaperone/DNA topoisomerase II/histidine kinase"/>
    <property type="match status" value="1"/>
</dbReference>